<evidence type="ECO:0000256" key="3">
    <source>
        <dbReference type="ARBA" id="ARBA00022801"/>
    </source>
</evidence>
<dbReference type="GO" id="GO:0005737">
    <property type="term" value="C:cytoplasm"/>
    <property type="evidence" value="ECO:0007669"/>
    <property type="project" value="TreeGrafter"/>
</dbReference>
<dbReference type="GO" id="GO:0006046">
    <property type="term" value="P:N-acetylglucosamine catabolic process"/>
    <property type="evidence" value="ECO:0007669"/>
    <property type="project" value="TreeGrafter"/>
</dbReference>
<gene>
    <name evidence="6" type="ORF">METZ01_LOCUS252358</name>
</gene>
<evidence type="ECO:0000256" key="1">
    <source>
        <dbReference type="ARBA" id="ARBA00000644"/>
    </source>
</evidence>
<dbReference type="GO" id="GO:0042802">
    <property type="term" value="F:identical protein binding"/>
    <property type="evidence" value="ECO:0007669"/>
    <property type="project" value="TreeGrafter"/>
</dbReference>
<dbReference type="AlphaFoldDB" id="A0A382IIC4"/>
<evidence type="ECO:0000256" key="4">
    <source>
        <dbReference type="ARBA" id="ARBA00023277"/>
    </source>
</evidence>
<protein>
    <recommendedName>
        <fullName evidence="2">glucosamine-6-phosphate deaminase</fullName>
        <ecNumber evidence="2">3.5.99.6</ecNumber>
    </recommendedName>
</protein>
<comment type="catalytic activity">
    <reaction evidence="1">
        <text>alpha-D-glucosamine 6-phosphate + H2O = beta-D-fructose 6-phosphate + NH4(+)</text>
        <dbReference type="Rhea" id="RHEA:12172"/>
        <dbReference type="ChEBI" id="CHEBI:15377"/>
        <dbReference type="ChEBI" id="CHEBI:28938"/>
        <dbReference type="ChEBI" id="CHEBI:57634"/>
        <dbReference type="ChEBI" id="CHEBI:75989"/>
        <dbReference type="EC" id="3.5.99.6"/>
    </reaction>
</comment>
<dbReference type="GO" id="GO:0004342">
    <property type="term" value="F:glucosamine-6-phosphate deaminase activity"/>
    <property type="evidence" value="ECO:0007669"/>
    <property type="project" value="UniProtKB-EC"/>
</dbReference>
<feature type="domain" description="Glucosamine/galactosamine-6-phosphate isomerase" evidence="5">
    <location>
        <begin position="10"/>
        <end position="228"/>
    </location>
</feature>
<dbReference type="EC" id="3.5.99.6" evidence="2"/>
<dbReference type="FunFam" id="3.40.50.1360:FF:000003">
    <property type="entry name" value="Glucosamine-6-phosphate deaminase"/>
    <property type="match status" value="1"/>
</dbReference>
<evidence type="ECO:0000313" key="6">
    <source>
        <dbReference type="EMBL" id="SVB99504.1"/>
    </source>
</evidence>
<dbReference type="Pfam" id="PF01182">
    <property type="entry name" value="Glucosamine_iso"/>
    <property type="match status" value="1"/>
</dbReference>
<organism evidence="6">
    <name type="scientific">marine metagenome</name>
    <dbReference type="NCBI Taxonomy" id="408172"/>
    <lineage>
        <taxon>unclassified sequences</taxon>
        <taxon>metagenomes</taxon>
        <taxon>ecological metagenomes</taxon>
    </lineage>
</organism>
<dbReference type="Gene3D" id="3.40.50.1360">
    <property type="match status" value="1"/>
</dbReference>
<evidence type="ECO:0000256" key="2">
    <source>
        <dbReference type="ARBA" id="ARBA00012680"/>
    </source>
</evidence>
<dbReference type="PANTHER" id="PTHR11280">
    <property type="entry name" value="GLUCOSAMINE-6-PHOSPHATE ISOMERASE"/>
    <property type="match status" value="1"/>
</dbReference>
<keyword evidence="4" id="KW-0119">Carbohydrate metabolism</keyword>
<dbReference type="PANTHER" id="PTHR11280:SF5">
    <property type="entry name" value="GLUCOSAMINE-6-PHOSPHATE ISOMERASE"/>
    <property type="match status" value="1"/>
</dbReference>
<dbReference type="InterPro" id="IPR037171">
    <property type="entry name" value="NagB/RpiA_transferase-like"/>
</dbReference>
<dbReference type="GO" id="GO:0019262">
    <property type="term" value="P:N-acetylneuraminate catabolic process"/>
    <property type="evidence" value="ECO:0007669"/>
    <property type="project" value="TreeGrafter"/>
</dbReference>
<dbReference type="SUPFAM" id="SSF100950">
    <property type="entry name" value="NagB/RpiA/CoA transferase-like"/>
    <property type="match status" value="1"/>
</dbReference>
<dbReference type="InterPro" id="IPR018321">
    <property type="entry name" value="Glucosamine6P_isomerase_CS"/>
</dbReference>
<dbReference type="GO" id="GO:0006043">
    <property type="term" value="P:glucosamine catabolic process"/>
    <property type="evidence" value="ECO:0007669"/>
    <property type="project" value="TreeGrafter"/>
</dbReference>
<dbReference type="GO" id="GO:0005975">
    <property type="term" value="P:carbohydrate metabolic process"/>
    <property type="evidence" value="ECO:0007669"/>
    <property type="project" value="InterPro"/>
</dbReference>
<keyword evidence="3" id="KW-0378">Hydrolase</keyword>
<proteinExistence type="inferred from homology"/>
<dbReference type="EMBL" id="UINC01067643">
    <property type="protein sequence ID" value="SVB99504.1"/>
    <property type="molecule type" value="Genomic_DNA"/>
</dbReference>
<evidence type="ECO:0000259" key="5">
    <source>
        <dbReference type="Pfam" id="PF01182"/>
    </source>
</evidence>
<dbReference type="CDD" id="cd01399">
    <property type="entry name" value="GlcN6P_deaminase"/>
    <property type="match status" value="1"/>
</dbReference>
<reference evidence="6" key="1">
    <citation type="submission" date="2018-05" db="EMBL/GenBank/DDBJ databases">
        <authorList>
            <person name="Lanie J.A."/>
            <person name="Ng W.-L."/>
            <person name="Kazmierczak K.M."/>
            <person name="Andrzejewski T.M."/>
            <person name="Davidsen T.M."/>
            <person name="Wayne K.J."/>
            <person name="Tettelin H."/>
            <person name="Glass J.I."/>
            <person name="Rusch D."/>
            <person name="Podicherti R."/>
            <person name="Tsui H.-C.T."/>
            <person name="Winkler M.E."/>
        </authorList>
    </citation>
    <scope>NUCLEOTIDE SEQUENCE</scope>
</reference>
<dbReference type="HAMAP" id="MF_01241">
    <property type="entry name" value="GlcN6P_deamin"/>
    <property type="match status" value="1"/>
</dbReference>
<sequence>MEILIRDSLEAGAEVAASVVKKIINSKENSVLGLATGGTPLRMYHELIRMKESGELSFQKCTTFNLDEYAGLPREDERSYYYYMMINLFDHLDINRERVHLPDGNAKDLREACRKYEQQIKNAGGIDLQVLGIGANGHIGFNEPTGSFASRTWVKILSEQTIQDNSIYFDKLEEVPRHVVTMGIATIMESRHCLLLANGAKKADAIRKMIEGPISASCPASILQMHSRVTVVLDEEAAYLLTFKDHYKWVEKNKLDWQRY</sequence>
<dbReference type="NCBIfam" id="NF001684">
    <property type="entry name" value="PRK00443.1-4"/>
    <property type="match status" value="1"/>
</dbReference>
<dbReference type="InterPro" id="IPR004547">
    <property type="entry name" value="Glucosamine6P_isomerase"/>
</dbReference>
<name>A0A382IIC4_9ZZZZ</name>
<accession>A0A382IIC4</accession>
<dbReference type="InterPro" id="IPR006148">
    <property type="entry name" value="Glc/Gal-6P_isomerase"/>
</dbReference>
<dbReference type="NCBIfam" id="TIGR00502">
    <property type="entry name" value="nagB"/>
    <property type="match status" value="1"/>
</dbReference>
<dbReference type="PROSITE" id="PS01161">
    <property type="entry name" value="GLC_GALNAC_ISOMERASE"/>
    <property type="match status" value="1"/>
</dbReference>